<sequence length="276" mass="30624">MRSFNVLLLVAIGLAVVTAEEGSRGERGVTPDNFPYSHLCEDRPDQFICANCKTLVMCVKGQAFTRRCIENHFCAMKSEFGGSVCYPGEPAACTCQTANSFQVDPYDPQRFFACKNVGSKPEGYKCPDGMTFDQGTAQCKGGSSDASQCTMSGTFANPTNCSEYNKCIPLSSGWLQKSFTCNSGLMFNEKKGACEDPCHYQFVCQQEGRYPDLLNKRNYFECYVMGGKMMQDRFQCPDGYKWKVESAGVGNCVEDHDEDDGDYPFSRCHIPDGFCP</sequence>
<dbReference type="Pfam" id="PF01607">
    <property type="entry name" value="CBM_14"/>
    <property type="match status" value="1"/>
</dbReference>
<protein>
    <submittedName>
        <fullName evidence="3">Cortical rod-like protein</fullName>
    </submittedName>
</protein>
<reference evidence="3" key="1">
    <citation type="journal article" date="2007" name="Comp. Biochem. Physiol. B, Biochem. Mol. Biol.">
        <title>Molecular cloning and characterization of cortical rod protein in the giant freshwater prawn Macrobrachium rosenbergii, a species not forming cortical rod structures in the oocytes.</title>
        <authorList>
            <person name="Kim Y.K."/>
            <person name="Kawazoe I."/>
            <person name="Jasmani S."/>
            <person name="Ohira T."/>
            <person name="Wilder M.N."/>
            <person name="Kaneko T."/>
            <person name="Aida K."/>
        </authorList>
    </citation>
    <scope>NUCLEOTIDE SEQUENCE</scope>
</reference>
<dbReference type="SUPFAM" id="SSF57625">
    <property type="entry name" value="Invertebrate chitin-binding proteins"/>
    <property type="match status" value="2"/>
</dbReference>
<dbReference type="InterPro" id="IPR002557">
    <property type="entry name" value="Chitin-bd_dom"/>
</dbReference>
<feature type="chain" id="PRO_5002692459" evidence="1">
    <location>
        <begin position="20"/>
        <end position="276"/>
    </location>
</feature>
<dbReference type="InterPro" id="IPR036508">
    <property type="entry name" value="Chitin-bd_dom_sf"/>
</dbReference>
<evidence type="ECO:0000313" key="3">
    <source>
        <dbReference type="EMBL" id="BAF64507.1"/>
    </source>
</evidence>
<organism evidence="3">
    <name type="scientific">Macrobrachium rosenbergii</name>
    <name type="common">Giant fresh water prawn</name>
    <dbReference type="NCBI Taxonomy" id="79674"/>
    <lineage>
        <taxon>Eukaryota</taxon>
        <taxon>Metazoa</taxon>
        <taxon>Ecdysozoa</taxon>
        <taxon>Arthropoda</taxon>
        <taxon>Crustacea</taxon>
        <taxon>Multicrustacea</taxon>
        <taxon>Malacostraca</taxon>
        <taxon>Eumalacostraca</taxon>
        <taxon>Eucarida</taxon>
        <taxon>Decapoda</taxon>
        <taxon>Pleocyemata</taxon>
        <taxon>Caridea</taxon>
        <taxon>Palaemonoidea</taxon>
        <taxon>Palaemonidae</taxon>
        <taxon>Macrobrachium</taxon>
    </lineage>
</organism>
<keyword evidence="1" id="KW-0732">Signal</keyword>
<gene>
    <name evidence="3" type="primary">CRLP</name>
</gene>
<feature type="domain" description="Chitin-binding type-2" evidence="2">
    <location>
        <begin position="146"/>
        <end position="206"/>
    </location>
</feature>
<dbReference type="PROSITE" id="PS50940">
    <property type="entry name" value="CHIT_BIND_II"/>
    <property type="match status" value="1"/>
</dbReference>
<dbReference type="GO" id="GO:0008061">
    <property type="term" value="F:chitin binding"/>
    <property type="evidence" value="ECO:0007669"/>
    <property type="project" value="InterPro"/>
</dbReference>
<dbReference type="SMART" id="SM00494">
    <property type="entry name" value="ChtBD2"/>
    <property type="match status" value="3"/>
</dbReference>
<dbReference type="EMBL" id="AB195471">
    <property type="protein sequence ID" value="BAF64507.1"/>
    <property type="molecule type" value="mRNA"/>
</dbReference>
<dbReference type="Gene3D" id="2.170.140.10">
    <property type="entry name" value="Chitin binding domain"/>
    <property type="match status" value="1"/>
</dbReference>
<dbReference type="GO" id="GO:0005576">
    <property type="term" value="C:extracellular region"/>
    <property type="evidence" value="ECO:0007669"/>
    <property type="project" value="InterPro"/>
</dbReference>
<evidence type="ECO:0000259" key="2">
    <source>
        <dbReference type="PROSITE" id="PS50940"/>
    </source>
</evidence>
<proteinExistence type="evidence at transcript level"/>
<feature type="signal peptide" evidence="1">
    <location>
        <begin position="1"/>
        <end position="19"/>
    </location>
</feature>
<dbReference type="AlphaFoldDB" id="A6BL26"/>
<name>A6BL26_MACRS</name>
<accession>A6BL26</accession>
<evidence type="ECO:0000256" key="1">
    <source>
        <dbReference type="SAM" id="SignalP"/>
    </source>
</evidence>